<dbReference type="VEuPathDB" id="VectorBase:HLOH_043724"/>
<reference evidence="1 2" key="1">
    <citation type="journal article" date="2020" name="Cell">
        <title>Large-Scale Comparative Analyses of Tick Genomes Elucidate Their Genetic Diversity and Vector Capacities.</title>
        <authorList>
            <consortium name="Tick Genome and Microbiome Consortium (TIGMIC)"/>
            <person name="Jia N."/>
            <person name="Wang J."/>
            <person name="Shi W."/>
            <person name="Du L."/>
            <person name="Sun Y."/>
            <person name="Zhan W."/>
            <person name="Jiang J.F."/>
            <person name="Wang Q."/>
            <person name="Zhang B."/>
            <person name="Ji P."/>
            <person name="Bell-Sakyi L."/>
            <person name="Cui X.M."/>
            <person name="Yuan T.T."/>
            <person name="Jiang B.G."/>
            <person name="Yang W.F."/>
            <person name="Lam T.T."/>
            <person name="Chang Q.C."/>
            <person name="Ding S.J."/>
            <person name="Wang X.J."/>
            <person name="Zhu J.G."/>
            <person name="Ruan X.D."/>
            <person name="Zhao L."/>
            <person name="Wei J.T."/>
            <person name="Ye R.Z."/>
            <person name="Que T.C."/>
            <person name="Du C.H."/>
            <person name="Zhou Y.H."/>
            <person name="Cheng J.X."/>
            <person name="Dai P.F."/>
            <person name="Guo W.B."/>
            <person name="Han X.H."/>
            <person name="Huang E.J."/>
            <person name="Li L.F."/>
            <person name="Wei W."/>
            <person name="Gao Y.C."/>
            <person name="Liu J.Z."/>
            <person name="Shao H.Z."/>
            <person name="Wang X."/>
            <person name="Wang C.C."/>
            <person name="Yang T.C."/>
            <person name="Huo Q.B."/>
            <person name="Li W."/>
            <person name="Chen H.Y."/>
            <person name="Chen S.E."/>
            <person name="Zhou L.G."/>
            <person name="Ni X.B."/>
            <person name="Tian J.H."/>
            <person name="Sheng Y."/>
            <person name="Liu T."/>
            <person name="Pan Y.S."/>
            <person name="Xia L.Y."/>
            <person name="Li J."/>
            <person name="Zhao F."/>
            <person name="Cao W.C."/>
        </authorList>
    </citation>
    <scope>NUCLEOTIDE SEQUENCE [LARGE SCALE GENOMIC DNA]</scope>
    <source>
        <strain evidence="1">HaeL-2018</strain>
    </source>
</reference>
<name>A0A9J6GIJ8_HAELO</name>
<organism evidence="1 2">
    <name type="scientific">Haemaphysalis longicornis</name>
    <name type="common">Bush tick</name>
    <dbReference type="NCBI Taxonomy" id="44386"/>
    <lineage>
        <taxon>Eukaryota</taxon>
        <taxon>Metazoa</taxon>
        <taxon>Ecdysozoa</taxon>
        <taxon>Arthropoda</taxon>
        <taxon>Chelicerata</taxon>
        <taxon>Arachnida</taxon>
        <taxon>Acari</taxon>
        <taxon>Parasitiformes</taxon>
        <taxon>Ixodida</taxon>
        <taxon>Ixodoidea</taxon>
        <taxon>Ixodidae</taxon>
        <taxon>Haemaphysalinae</taxon>
        <taxon>Haemaphysalis</taxon>
    </lineage>
</organism>
<dbReference type="Proteomes" id="UP000821853">
    <property type="component" value="Chromosome 5"/>
</dbReference>
<evidence type="ECO:0000313" key="1">
    <source>
        <dbReference type="EMBL" id="KAH9375010.1"/>
    </source>
</evidence>
<dbReference type="OrthoDB" id="10057240at2759"/>
<protein>
    <submittedName>
        <fullName evidence="1">Uncharacterized protein</fullName>
    </submittedName>
</protein>
<dbReference type="AlphaFoldDB" id="A0A9J6GIJ8"/>
<proteinExistence type="predicted"/>
<comment type="caution">
    <text evidence="1">The sequence shown here is derived from an EMBL/GenBank/DDBJ whole genome shotgun (WGS) entry which is preliminary data.</text>
</comment>
<accession>A0A9J6GIJ8</accession>
<sequence length="91" mass="10276">MTGKTKPLHPSLRADWGAHFTLDKPLANQNPQLLLETFPELANMNPFELFSKIISPEYLGLMADMTATYALQKKTKVLVTSYQHRRGECAV</sequence>
<keyword evidence="2" id="KW-1185">Reference proteome</keyword>
<evidence type="ECO:0000313" key="2">
    <source>
        <dbReference type="Proteomes" id="UP000821853"/>
    </source>
</evidence>
<dbReference type="EMBL" id="JABSTR010000007">
    <property type="protein sequence ID" value="KAH9375010.1"/>
    <property type="molecule type" value="Genomic_DNA"/>
</dbReference>
<gene>
    <name evidence="1" type="ORF">HPB48_007854</name>
</gene>